<sequence>MKGGASPSSSPSWTKLVKVVRRIPVFELEEAVLRNTHDVKLRVELGLRYSETFATEMPAMLLLEQASLFSDNAAVGWRFWNTLGDLHFSLLKRYPRYNYCFAFHLQKCTSALAKALSYIENVADTSLIVKYATGLFMKGERELPYELLKSLSLTYASNGAKLEPAAVVERHALLFRVTLANSIMHEAVHHITKLIELVTADTTLLPTGYTLNDFHLMLARCAQIEGDFLFATHTFSRILGETFGHSTVYSDDQYFSLWHHLGTSCYDQGTCLYPSCDGSIDRWVDLREMVGHMWLCIEYYTLALTYAKHLPMRATIYYRRGLAYYCIGEAIKAEDDYRRAKSACHDVKPDVTLHDLKKEYLVEFDRLLDTPVATLISQVRKGMGKTTASIKVQRHFRHFMQRKRKKSDASRLLRRFSNSNRASSVVNLLASTEEGDEPIVAAPVPPGTPFTPPSIELYPTLDAIHRAVAHVKFFHTNMPGDVAFCALADSDGQVDEACGKLSDANYRSELDCICRVLDVSAWMTMHDDGRPVELAGGPEIDPDTGRFFVHALDTSMFKQGKLPSSPEAAITSVLSDTTHDHTPIAIPPSKLKLQQTSSVLFEKRIFKDKPFRVGHVIERHASSTSDLNAMPESIIVVDPRPPKLLQSIASTNKLKERTRQTPALE</sequence>
<dbReference type="EMBL" id="MZMZ02002348">
    <property type="protein sequence ID" value="RQM26273.1"/>
    <property type="molecule type" value="Genomic_DNA"/>
</dbReference>
<gene>
    <name evidence="1" type="ORF">B5M09_003162</name>
</gene>
<name>A0A3R7ZEH0_APHAT</name>
<evidence type="ECO:0000313" key="2">
    <source>
        <dbReference type="Proteomes" id="UP000284702"/>
    </source>
</evidence>
<proteinExistence type="predicted"/>
<dbReference type="AlphaFoldDB" id="A0A3R7ZEH0"/>
<dbReference type="PROSITE" id="PS50096">
    <property type="entry name" value="IQ"/>
    <property type="match status" value="1"/>
</dbReference>
<organism evidence="1 2">
    <name type="scientific">Aphanomyces astaci</name>
    <name type="common">Crayfish plague agent</name>
    <dbReference type="NCBI Taxonomy" id="112090"/>
    <lineage>
        <taxon>Eukaryota</taxon>
        <taxon>Sar</taxon>
        <taxon>Stramenopiles</taxon>
        <taxon>Oomycota</taxon>
        <taxon>Saprolegniomycetes</taxon>
        <taxon>Saprolegniales</taxon>
        <taxon>Verrucalvaceae</taxon>
        <taxon>Aphanomyces</taxon>
    </lineage>
</organism>
<dbReference type="SUPFAM" id="SSF48452">
    <property type="entry name" value="TPR-like"/>
    <property type="match status" value="1"/>
</dbReference>
<keyword evidence="2" id="KW-1185">Reference proteome</keyword>
<comment type="caution">
    <text evidence="1">The sequence shown here is derived from an EMBL/GenBank/DDBJ whole genome shotgun (WGS) entry which is preliminary data.</text>
</comment>
<dbReference type="InterPro" id="IPR011990">
    <property type="entry name" value="TPR-like_helical_dom_sf"/>
</dbReference>
<evidence type="ECO:0000313" key="1">
    <source>
        <dbReference type="EMBL" id="RQM26273.1"/>
    </source>
</evidence>
<dbReference type="VEuPathDB" id="FungiDB:H257_01774"/>
<accession>A0A3R7ZEH0</accession>
<protein>
    <submittedName>
        <fullName evidence="1">Uncharacterized protein</fullName>
    </submittedName>
</protein>
<dbReference type="Gene3D" id="1.25.40.10">
    <property type="entry name" value="Tetratricopeptide repeat domain"/>
    <property type="match status" value="1"/>
</dbReference>
<dbReference type="Proteomes" id="UP000284702">
    <property type="component" value="Unassembled WGS sequence"/>
</dbReference>
<reference evidence="1" key="1">
    <citation type="submission" date="2018-07" db="EMBL/GenBank/DDBJ databases">
        <title>Annotation of Aphanomyces astaci genome assembly.</title>
        <authorList>
            <person name="Studholme D.J."/>
        </authorList>
    </citation>
    <scope>NUCLEOTIDE SEQUENCE [LARGE SCALE GENOMIC DNA]</scope>
    <source>
        <strain evidence="1">Pc</strain>
    </source>
</reference>